<feature type="non-terminal residue" evidence="2">
    <location>
        <position position="140"/>
    </location>
</feature>
<dbReference type="EMBL" id="LXQA010135776">
    <property type="protein sequence ID" value="MCI23388.1"/>
    <property type="molecule type" value="Genomic_DNA"/>
</dbReference>
<dbReference type="Pfam" id="PF08268">
    <property type="entry name" value="FBA_3"/>
    <property type="match status" value="1"/>
</dbReference>
<reference evidence="2 3" key="1">
    <citation type="journal article" date="2018" name="Front. Plant Sci.">
        <title>Red Clover (Trifolium pratense) and Zigzag Clover (T. medium) - A Picture of Genomic Similarities and Differences.</title>
        <authorList>
            <person name="Dluhosova J."/>
            <person name="Istvanek J."/>
            <person name="Nedelnik J."/>
            <person name="Repkova J."/>
        </authorList>
    </citation>
    <scope>NUCLEOTIDE SEQUENCE [LARGE SCALE GENOMIC DNA]</scope>
    <source>
        <strain evidence="3">cv. 10/8</strain>
        <tissue evidence="2">Leaf</tissue>
    </source>
</reference>
<proteinExistence type="predicted"/>
<name>A0A392QGS5_9FABA</name>
<dbReference type="AlphaFoldDB" id="A0A392QGS5"/>
<evidence type="ECO:0000259" key="1">
    <source>
        <dbReference type="Pfam" id="PF08268"/>
    </source>
</evidence>
<accession>A0A392QGS5</accession>
<sequence length="140" mass="16074">MNMFRSNFISKYDEKEENKCLLLRERIGTSTSDFCDVMCKLSGDRFQDRVRLDWPPPFQEVDSNIEILYCASVNGILCLYQCHGNYLETIAPTATTALWNPATGEYKILPPSLQSYENIEFNVSPVGAGYDHIRDDYKVL</sequence>
<keyword evidence="3" id="KW-1185">Reference proteome</keyword>
<evidence type="ECO:0000313" key="3">
    <source>
        <dbReference type="Proteomes" id="UP000265520"/>
    </source>
</evidence>
<dbReference type="Proteomes" id="UP000265520">
    <property type="component" value="Unassembled WGS sequence"/>
</dbReference>
<evidence type="ECO:0000313" key="2">
    <source>
        <dbReference type="EMBL" id="MCI23388.1"/>
    </source>
</evidence>
<dbReference type="InterPro" id="IPR013187">
    <property type="entry name" value="F-box-assoc_dom_typ3"/>
</dbReference>
<organism evidence="2 3">
    <name type="scientific">Trifolium medium</name>
    <dbReference type="NCBI Taxonomy" id="97028"/>
    <lineage>
        <taxon>Eukaryota</taxon>
        <taxon>Viridiplantae</taxon>
        <taxon>Streptophyta</taxon>
        <taxon>Embryophyta</taxon>
        <taxon>Tracheophyta</taxon>
        <taxon>Spermatophyta</taxon>
        <taxon>Magnoliopsida</taxon>
        <taxon>eudicotyledons</taxon>
        <taxon>Gunneridae</taxon>
        <taxon>Pentapetalae</taxon>
        <taxon>rosids</taxon>
        <taxon>fabids</taxon>
        <taxon>Fabales</taxon>
        <taxon>Fabaceae</taxon>
        <taxon>Papilionoideae</taxon>
        <taxon>50 kb inversion clade</taxon>
        <taxon>NPAAA clade</taxon>
        <taxon>Hologalegina</taxon>
        <taxon>IRL clade</taxon>
        <taxon>Trifolieae</taxon>
        <taxon>Trifolium</taxon>
    </lineage>
</organism>
<protein>
    <submittedName>
        <fullName evidence="2">F-box protein</fullName>
    </submittedName>
</protein>
<gene>
    <name evidence="2" type="ORF">A2U01_0044567</name>
</gene>
<comment type="caution">
    <text evidence="2">The sequence shown here is derived from an EMBL/GenBank/DDBJ whole genome shotgun (WGS) entry which is preliminary data.</text>
</comment>
<feature type="domain" description="F-box associated beta-propeller type 3" evidence="1">
    <location>
        <begin position="65"/>
        <end position="140"/>
    </location>
</feature>